<evidence type="ECO:0000313" key="2">
    <source>
        <dbReference type="Proteomes" id="UP001283361"/>
    </source>
</evidence>
<keyword evidence="2" id="KW-1185">Reference proteome</keyword>
<organism evidence="1 2">
    <name type="scientific">Elysia crispata</name>
    <name type="common">lettuce slug</name>
    <dbReference type="NCBI Taxonomy" id="231223"/>
    <lineage>
        <taxon>Eukaryota</taxon>
        <taxon>Metazoa</taxon>
        <taxon>Spiralia</taxon>
        <taxon>Lophotrochozoa</taxon>
        <taxon>Mollusca</taxon>
        <taxon>Gastropoda</taxon>
        <taxon>Heterobranchia</taxon>
        <taxon>Euthyneura</taxon>
        <taxon>Panpulmonata</taxon>
        <taxon>Sacoglossa</taxon>
        <taxon>Placobranchoidea</taxon>
        <taxon>Plakobranchidae</taxon>
        <taxon>Elysia</taxon>
    </lineage>
</organism>
<dbReference type="SUPFAM" id="SSF53649">
    <property type="entry name" value="Alkaline phosphatase-like"/>
    <property type="match status" value="1"/>
</dbReference>
<dbReference type="AlphaFoldDB" id="A0AAE0YXW8"/>
<dbReference type="GO" id="GO:0005615">
    <property type="term" value="C:extracellular space"/>
    <property type="evidence" value="ECO:0007669"/>
    <property type="project" value="TreeGrafter"/>
</dbReference>
<proteinExistence type="predicted"/>
<sequence>MCSVKASLLQVDDDLVDVLRTLHHHRYLNHTVLILMGDHGARYPSFIRASLQGKMEERLPYFGFAFPPWFEKKYPQAIANLRTNTDRLSTPFDLYETFKDFIHFQGAGPGDVYKRGISLFKEIPTERSCQQAGVAVHWCACLDWRNISADDSGVQRAVRAAVDTLNNLTAPYRQDCALLALQVVGSASKLQPRRELLSFKSERLEDRQVDLSGNTKNTMTLYQLTVTTTPGGGQFEVTVTHHHEKDAFTVSEKEISRINRYNNDPACILKKNTQIRAYCYCNNNIKSKY</sequence>
<dbReference type="PANTHER" id="PTHR10974">
    <property type="entry name" value="FI08016P-RELATED"/>
    <property type="match status" value="1"/>
</dbReference>
<accession>A0AAE0YXW8</accession>
<dbReference type="EMBL" id="JAWDGP010005248">
    <property type="protein sequence ID" value="KAK3758661.1"/>
    <property type="molecule type" value="Genomic_DNA"/>
</dbReference>
<name>A0AAE0YXW8_9GAST</name>
<dbReference type="Gene3D" id="3.40.720.10">
    <property type="entry name" value="Alkaline Phosphatase, subunit A"/>
    <property type="match status" value="1"/>
</dbReference>
<gene>
    <name evidence="1" type="ORF">RRG08_016630</name>
</gene>
<dbReference type="InterPro" id="IPR004245">
    <property type="entry name" value="DUF229"/>
</dbReference>
<reference evidence="1" key="1">
    <citation type="journal article" date="2023" name="G3 (Bethesda)">
        <title>A reference genome for the long-term kleptoplast-retaining sea slug Elysia crispata morphotype clarki.</title>
        <authorList>
            <person name="Eastman K.E."/>
            <person name="Pendleton A.L."/>
            <person name="Shaikh M.A."/>
            <person name="Suttiyut T."/>
            <person name="Ogas R."/>
            <person name="Tomko P."/>
            <person name="Gavelis G."/>
            <person name="Widhalm J.R."/>
            <person name="Wisecaver J.H."/>
        </authorList>
    </citation>
    <scope>NUCLEOTIDE SEQUENCE</scope>
    <source>
        <strain evidence="1">ECLA1</strain>
    </source>
</reference>
<evidence type="ECO:0000313" key="1">
    <source>
        <dbReference type="EMBL" id="KAK3758661.1"/>
    </source>
</evidence>
<dbReference type="Proteomes" id="UP001283361">
    <property type="component" value="Unassembled WGS sequence"/>
</dbReference>
<dbReference type="Pfam" id="PF02995">
    <property type="entry name" value="DUF229"/>
    <property type="match status" value="1"/>
</dbReference>
<protein>
    <submittedName>
        <fullName evidence="1">Uncharacterized protein</fullName>
    </submittedName>
</protein>
<dbReference type="InterPro" id="IPR017850">
    <property type="entry name" value="Alkaline_phosphatase_core_sf"/>
</dbReference>
<dbReference type="PANTHER" id="PTHR10974:SF1">
    <property type="entry name" value="FI08016P-RELATED"/>
    <property type="match status" value="1"/>
</dbReference>
<comment type="caution">
    <text evidence="1">The sequence shown here is derived from an EMBL/GenBank/DDBJ whole genome shotgun (WGS) entry which is preliminary data.</text>
</comment>